<feature type="compositionally biased region" description="Basic residues" evidence="7">
    <location>
        <begin position="621"/>
        <end position="638"/>
    </location>
</feature>
<evidence type="ECO:0000256" key="5">
    <source>
        <dbReference type="ARBA" id="ARBA00023014"/>
    </source>
</evidence>
<feature type="binding site" evidence="6">
    <location>
        <position position="314"/>
    </location>
    <ligand>
        <name>[4Fe-4S] cluster</name>
        <dbReference type="ChEBI" id="CHEBI:49883"/>
        <note>4Fe-4S-S-AdoMet</note>
    </ligand>
</feature>
<keyword evidence="10" id="KW-1185">Reference proteome</keyword>
<organism evidence="9 10">
    <name type="scientific">Alkalibaculum bacchi</name>
    <dbReference type="NCBI Taxonomy" id="645887"/>
    <lineage>
        <taxon>Bacteria</taxon>
        <taxon>Bacillati</taxon>
        <taxon>Bacillota</taxon>
        <taxon>Clostridia</taxon>
        <taxon>Eubacteriales</taxon>
        <taxon>Eubacteriaceae</taxon>
        <taxon>Alkalibaculum</taxon>
    </lineage>
</organism>
<dbReference type="GO" id="GO:0005506">
    <property type="term" value="F:iron ion binding"/>
    <property type="evidence" value="ECO:0007669"/>
    <property type="project" value="UniProtKB-UniRule"/>
</dbReference>
<dbReference type="OrthoDB" id="9803479at2"/>
<dbReference type="Gene3D" id="3.80.30.20">
    <property type="entry name" value="tm_1862 like domain"/>
    <property type="match status" value="1"/>
</dbReference>
<dbReference type="InterPro" id="IPR013704">
    <property type="entry name" value="UPF0313_N"/>
</dbReference>
<evidence type="ECO:0000259" key="8">
    <source>
        <dbReference type="PROSITE" id="PS51918"/>
    </source>
</evidence>
<evidence type="ECO:0000313" key="10">
    <source>
        <dbReference type="Proteomes" id="UP000253490"/>
    </source>
</evidence>
<dbReference type="InterPro" id="IPR022946">
    <property type="entry name" value="UPF0313"/>
</dbReference>
<dbReference type="NCBIfam" id="TIGR03904">
    <property type="entry name" value="SAM_YgiQ"/>
    <property type="match status" value="1"/>
</dbReference>
<feature type="compositionally biased region" description="Basic and acidic residues" evidence="7">
    <location>
        <begin position="598"/>
        <end position="614"/>
    </location>
</feature>
<comment type="similarity">
    <text evidence="6">Belongs to the UPF0313 family.</text>
</comment>
<feature type="binding site" evidence="6">
    <location>
        <position position="307"/>
    </location>
    <ligand>
        <name>[4Fe-4S] cluster</name>
        <dbReference type="ChEBI" id="CHEBI:49883"/>
        <note>4Fe-4S-S-AdoMet</note>
    </ligand>
</feature>
<dbReference type="SUPFAM" id="SSF102114">
    <property type="entry name" value="Radical SAM enzymes"/>
    <property type="match status" value="1"/>
</dbReference>
<dbReference type="AlphaFoldDB" id="A0A366I8H8"/>
<comment type="cofactor">
    <cofactor evidence="6">
        <name>[4Fe-4S] cluster</name>
        <dbReference type="ChEBI" id="CHEBI:49883"/>
    </cofactor>
    <text evidence="6">Binds 1 [4Fe-4S] cluster. The cluster is coordinated with 3 cysteines and an exchangeable S-adenosyl-L-methionine.</text>
</comment>
<dbReference type="EMBL" id="QNRX01000008">
    <property type="protein sequence ID" value="RBP64440.1"/>
    <property type="molecule type" value="Genomic_DNA"/>
</dbReference>
<dbReference type="InterPro" id="IPR007197">
    <property type="entry name" value="rSAM"/>
</dbReference>
<name>A0A366I8H8_9FIRM</name>
<evidence type="ECO:0000256" key="2">
    <source>
        <dbReference type="ARBA" id="ARBA00022691"/>
    </source>
</evidence>
<evidence type="ECO:0000256" key="1">
    <source>
        <dbReference type="ARBA" id="ARBA00022485"/>
    </source>
</evidence>
<comment type="caution">
    <text evidence="9">The sequence shown here is derived from an EMBL/GenBank/DDBJ whole genome shotgun (WGS) entry which is preliminary data.</text>
</comment>
<gene>
    <name evidence="9" type="ORF">DES36_10855</name>
</gene>
<dbReference type="HAMAP" id="MF_01251">
    <property type="entry name" value="UPF0313"/>
    <property type="match status" value="1"/>
</dbReference>
<dbReference type="InterPro" id="IPR058240">
    <property type="entry name" value="rSAM_sf"/>
</dbReference>
<dbReference type="InterPro" id="IPR024560">
    <property type="entry name" value="UPF0313_C"/>
</dbReference>
<dbReference type="Pfam" id="PF08497">
    <property type="entry name" value="Radical_SAM_N"/>
    <property type="match status" value="1"/>
</dbReference>
<dbReference type="SFLD" id="SFLDG01082">
    <property type="entry name" value="B12-binding_domain_containing"/>
    <property type="match status" value="1"/>
</dbReference>
<dbReference type="SFLD" id="SFLDS00029">
    <property type="entry name" value="Radical_SAM"/>
    <property type="match status" value="1"/>
</dbReference>
<reference evidence="9 10" key="1">
    <citation type="submission" date="2018-06" db="EMBL/GenBank/DDBJ databases">
        <title>Genomic Encyclopedia of Type Strains, Phase IV (KMG-IV): sequencing the most valuable type-strain genomes for metagenomic binning, comparative biology and taxonomic classification.</title>
        <authorList>
            <person name="Goeker M."/>
        </authorList>
    </citation>
    <scope>NUCLEOTIDE SEQUENCE [LARGE SCALE GENOMIC DNA]</scope>
    <source>
        <strain evidence="9 10">DSM 22112</strain>
    </source>
</reference>
<evidence type="ECO:0000256" key="7">
    <source>
        <dbReference type="SAM" id="MobiDB-lite"/>
    </source>
</evidence>
<dbReference type="InterPro" id="IPR023404">
    <property type="entry name" value="rSAM_horseshoe"/>
</dbReference>
<dbReference type="InterPro" id="IPR006638">
    <property type="entry name" value="Elp3/MiaA/NifB-like_rSAM"/>
</dbReference>
<keyword evidence="2 6" id="KW-0949">S-adenosyl-L-methionine</keyword>
<dbReference type="Pfam" id="PF04055">
    <property type="entry name" value="Radical_SAM"/>
    <property type="match status" value="1"/>
</dbReference>
<dbReference type="PROSITE" id="PS51918">
    <property type="entry name" value="RADICAL_SAM"/>
    <property type="match status" value="1"/>
</dbReference>
<evidence type="ECO:0000256" key="6">
    <source>
        <dbReference type="HAMAP-Rule" id="MF_01251"/>
    </source>
</evidence>
<protein>
    <submittedName>
        <fullName evidence="9">Putative radical SAM protein YgiQ</fullName>
    </submittedName>
</protein>
<dbReference type="PANTHER" id="PTHR32331:SF0">
    <property type="entry name" value="UPF0313 PROTEIN YGIQ"/>
    <property type="match status" value="1"/>
</dbReference>
<accession>A0A366I8H8</accession>
<proteinExistence type="inferred from homology"/>
<dbReference type="SMART" id="SM00729">
    <property type="entry name" value="Elp3"/>
    <property type="match status" value="1"/>
</dbReference>
<feature type="region of interest" description="Disordered" evidence="7">
    <location>
        <begin position="597"/>
        <end position="638"/>
    </location>
</feature>
<dbReference type="SFLD" id="SFLDG01069">
    <property type="entry name" value="UPF0313"/>
    <property type="match status" value="1"/>
</dbReference>
<keyword evidence="4 6" id="KW-0408">Iron</keyword>
<keyword evidence="3 6" id="KW-0479">Metal-binding</keyword>
<dbReference type="RefSeq" id="WP_113920589.1">
    <property type="nucleotide sequence ID" value="NZ_QNRX01000008.1"/>
</dbReference>
<sequence length="638" mass="73693">MIDFLPIDKDDLLERGWNEVDFVLVSGDAYVDHPSFGAAVIGRVLESRGYRVAIIAQPDWKSIKDFKRFGRPRLGFLVTGGNMDSMVNQYTVSKRMRRDDMYSPGGKGGYRPDRATIIYSSKIKEAYSDVPIILGGIEASLRRFAHYDYWSNKIRRSILLDAKADLIVYGMGEEQIIKIAEALESGLPVSEITFIEGTVYKTKDKKRPYKPIFLPHYDEILASKETYAKSFLIQSNNMDSVVGKPLVESYRDYFVVQNPPPEPMTREVLDSVYDLPFMRTYHPIYEKDGGIPAIKEVKFSLISNRGCFGGCNFCALTYHQGRVVQSRSHESIIEEAKKIISESDFKGYIHDVGGPTANFRDRACAKQEKHGVCMNKQCLDPEPCKQLKVDHKDYLSLLKELRELPEVKKVFVRSGIRYDYLMSDPNDEFFWELCEHHISGQLKVAPEHISPKVLEKMGKPKREVYEKFRNKYEKINEKLGMKQFLVPYLMSSHPGSDLNAAIELAEYLRDLNHMPEQVQDFYPTPGTLSTCMFYTELDPRTMEKVYVPKNPHDKAMQRALIQYRKPKNYDLVYEALTKAGRRDLIGYDKHCLIRPRKGSHEDAYGKQHKKETNNRETNGSRTKKHTKSHRKHKKRTRL</sequence>
<dbReference type="Pfam" id="PF11842">
    <property type="entry name" value="DUF3362"/>
    <property type="match status" value="1"/>
</dbReference>
<evidence type="ECO:0000256" key="3">
    <source>
        <dbReference type="ARBA" id="ARBA00022723"/>
    </source>
</evidence>
<keyword evidence="5 6" id="KW-0411">Iron-sulfur</keyword>
<dbReference type="GO" id="GO:0003824">
    <property type="term" value="F:catalytic activity"/>
    <property type="evidence" value="ECO:0007669"/>
    <property type="project" value="InterPro"/>
</dbReference>
<dbReference type="Proteomes" id="UP000253490">
    <property type="component" value="Unassembled WGS sequence"/>
</dbReference>
<keyword evidence="1 6" id="KW-0004">4Fe-4S</keyword>
<dbReference type="PANTHER" id="PTHR32331">
    <property type="entry name" value="UPF0313 PROTEIN YGIQ"/>
    <property type="match status" value="1"/>
</dbReference>
<feature type="domain" description="Radical SAM core" evidence="8">
    <location>
        <begin position="292"/>
        <end position="564"/>
    </location>
</feature>
<dbReference type="GO" id="GO:0051539">
    <property type="term" value="F:4 iron, 4 sulfur cluster binding"/>
    <property type="evidence" value="ECO:0007669"/>
    <property type="project" value="UniProtKB-KW"/>
</dbReference>
<evidence type="ECO:0000313" key="9">
    <source>
        <dbReference type="EMBL" id="RBP64440.1"/>
    </source>
</evidence>
<evidence type="ECO:0000256" key="4">
    <source>
        <dbReference type="ARBA" id="ARBA00023004"/>
    </source>
</evidence>
<feature type="binding site" evidence="6">
    <location>
        <position position="311"/>
    </location>
    <ligand>
        <name>[4Fe-4S] cluster</name>
        <dbReference type="ChEBI" id="CHEBI:49883"/>
        <note>4Fe-4S-S-AdoMet</note>
    </ligand>
</feature>